<sequence>MALSAKSEPENTYLSEAEYLVTEPDSKVRREYINGHIYAMAGGSANHNILTLNIASEFRNHLKGKPCTTFMSDIKVPLKVASGNNYVYPDVLVDCSKIEGKSYFSNLPLLIVEVLSKSTRKRDLTTKLLRYINLPSLLEYVVVEQDFVQIQIFRKKTDWKDEFYFLGDSITFESIALMLSVSDIYDRVENEDMDEFRQGIVVFDQPENDG</sequence>
<dbReference type="InterPro" id="IPR012296">
    <property type="entry name" value="Nuclease_put_TT1808"/>
</dbReference>
<gene>
    <name evidence="2" type="ORF">CRENPOLYSF2_3880001</name>
</gene>
<evidence type="ECO:0000313" key="3">
    <source>
        <dbReference type="Proteomes" id="UP000195442"/>
    </source>
</evidence>
<dbReference type="Proteomes" id="UP000195442">
    <property type="component" value="Unassembled WGS sequence"/>
</dbReference>
<dbReference type="PANTHER" id="PTHR36558">
    <property type="entry name" value="GLR1098 PROTEIN"/>
    <property type="match status" value="1"/>
</dbReference>
<dbReference type="RefSeq" id="WP_087147729.1">
    <property type="nucleotide sequence ID" value="NZ_FUKJ01000321.1"/>
</dbReference>
<dbReference type="CDD" id="cd06260">
    <property type="entry name" value="DUF820-like"/>
    <property type="match status" value="1"/>
</dbReference>
<reference evidence="3" key="1">
    <citation type="submission" date="2017-02" db="EMBL/GenBank/DDBJ databases">
        <authorList>
            <person name="Daims H."/>
        </authorList>
    </citation>
    <scope>NUCLEOTIDE SEQUENCE [LARGE SCALE GENOMIC DNA]</scope>
</reference>
<dbReference type="Gene3D" id="3.90.1570.10">
    <property type="entry name" value="tt1808, chain A"/>
    <property type="match status" value="1"/>
</dbReference>
<dbReference type="EMBL" id="FUKJ01000321">
    <property type="protein sequence ID" value="SJM94265.1"/>
    <property type="molecule type" value="Genomic_DNA"/>
</dbReference>
<dbReference type="Pfam" id="PF05685">
    <property type="entry name" value="Uma2"/>
    <property type="match status" value="1"/>
</dbReference>
<protein>
    <recommendedName>
        <fullName evidence="1">Putative restriction endonuclease domain-containing protein</fullName>
    </recommendedName>
</protein>
<accession>A0A1R4HDE1</accession>
<organism evidence="2 3">
    <name type="scientific">Crenothrix polyspora</name>
    <dbReference type="NCBI Taxonomy" id="360316"/>
    <lineage>
        <taxon>Bacteria</taxon>
        <taxon>Pseudomonadati</taxon>
        <taxon>Pseudomonadota</taxon>
        <taxon>Gammaproteobacteria</taxon>
        <taxon>Methylococcales</taxon>
        <taxon>Crenotrichaceae</taxon>
        <taxon>Crenothrix</taxon>
    </lineage>
</organism>
<dbReference type="AlphaFoldDB" id="A0A1R4HDE1"/>
<dbReference type="OrthoDB" id="26750at2"/>
<dbReference type="PANTHER" id="PTHR36558:SF1">
    <property type="entry name" value="RESTRICTION ENDONUCLEASE DOMAIN-CONTAINING PROTEIN-RELATED"/>
    <property type="match status" value="1"/>
</dbReference>
<feature type="domain" description="Putative restriction endonuclease" evidence="1">
    <location>
        <begin position="18"/>
        <end position="167"/>
    </location>
</feature>
<name>A0A1R4HDE1_9GAMM</name>
<evidence type="ECO:0000259" key="1">
    <source>
        <dbReference type="Pfam" id="PF05685"/>
    </source>
</evidence>
<dbReference type="InterPro" id="IPR008538">
    <property type="entry name" value="Uma2"/>
</dbReference>
<dbReference type="InterPro" id="IPR011335">
    <property type="entry name" value="Restrct_endonuc-II-like"/>
</dbReference>
<keyword evidence="3" id="KW-1185">Reference proteome</keyword>
<dbReference type="SUPFAM" id="SSF52980">
    <property type="entry name" value="Restriction endonuclease-like"/>
    <property type="match status" value="1"/>
</dbReference>
<evidence type="ECO:0000313" key="2">
    <source>
        <dbReference type="EMBL" id="SJM94265.1"/>
    </source>
</evidence>
<proteinExistence type="predicted"/>